<dbReference type="Pfam" id="PF12872">
    <property type="entry name" value="OST-HTH"/>
    <property type="match status" value="1"/>
</dbReference>
<evidence type="ECO:0000259" key="2">
    <source>
        <dbReference type="PROSITE" id="PS51644"/>
    </source>
</evidence>
<dbReference type="InterPro" id="IPR025605">
    <property type="entry name" value="OST-HTH/LOTUS_dom"/>
</dbReference>
<dbReference type="EMBL" id="GBRD01012093">
    <property type="protein sequence ID" value="JAG53731.1"/>
    <property type="molecule type" value="Transcribed_RNA"/>
</dbReference>
<evidence type="ECO:0000256" key="1">
    <source>
        <dbReference type="SAM" id="MobiDB-lite"/>
    </source>
</evidence>
<feature type="domain" description="HTH OST-type" evidence="2">
    <location>
        <begin position="11"/>
        <end position="86"/>
    </location>
</feature>
<proteinExistence type="predicted"/>
<dbReference type="CDD" id="cd09972">
    <property type="entry name" value="LOTUS_TDRD_OSKAR"/>
    <property type="match status" value="1"/>
</dbReference>
<evidence type="ECO:0000313" key="3">
    <source>
        <dbReference type="EMBL" id="JAG53731.1"/>
    </source>
</evidence>
<feature type="compositionally biased region" description="Polar residues" evidence="1">
    <location>
        <begin position="191"/>
        <end position="214"/>
    </location>
</feature>
<accession>A0A0K8SK98</accession>
<dbReference type="AlphaFoldDB" id="A0A0K8SK98"/>
<sequence>MADTYDSKEKYLQKLKSEIRSLLISNPAKSVLLNQFLKDYERIIGKAFPYRDFDYKTPLRFLCNLPDVVEIVDAHDGARLKPVVNELSSHISTMVEEQRRLSNKRPLYRNITYYPPSSRALQPAQYGSKTLPSWLNNSHQQLPPKRESATTKPAEIIELSSEHAAKTESQSSIAPSSQSTTRTESSSQTTGKLSSRWIPNSNAMSFHPGTHSST</sequence>
<dbReference type="Gene3D" id="3.30.420.610">
    <property type="entry name" value="LOTUS domain-like"/>
    <property type="match status" value="1"/>
</dbReference>
<reference evidence="3" key="1">
    <citation type="submission" date="2014-09" db="EMBL/GenBank/DDBJ databases">
        <authorList>
            <person name="Magalhaes I.L.F."/>
            <person name="Oliveira U."/>
            <person name="Santos F.R."/>
            <person name="Vidigal T.H.D.A."/>
            <person name="Brescovit A.D."/>
            <person name="Santos A.J."/>
        </authorList>
    </citation>
    <scope>NUCLEOTIDE SEQUENCE</scope>
</reference>
<dbReference type="PROSITE" id="PS51644">
    <property type="entry name" value="HTH_OST"/>
    <property type="match status" value="1"/>
</dbReference>
<feature type="non-terminal residue" evidence="3">
    <location>
        <position position="214"/>
    </location>
</feature>
<feature type="compositionally biased region" description="Polar residues" evidence="1">
    <location>
        <begin position="132"/>
        <end position="141"/>
    </location>
</feature>
<name>A0A0K8SK98_LYGHE</name>
<dbReference type="InterPro" id="IPR041966">
    <property type="entry name" value="LOTUS-like"/>
</dbReference>
<feature type="region of interest" description="Disordered" evidence="1">
    <location>
        <begin position="159"/>
        <end position="214"/>
    </location>
</feature>
<organism evidence="3">
    <name type="scientific">Lygus hesperus</name>
    <name type="common">Western plant bug</name>
    <dbReference type="NCBI Taxonomy" id="30085"/>
    <lineage>
        <taxon>Eukaryota</taxon>
        <taxon>Metazoa</taxon>
        <taxon>Ecdysozoa</taxon>
        <taxon>Arthropoda</taxon>
        <taxon>Hexapoda</taxon>
        <taxon>Insecta</taxon>
        <taxon>Pterygota</taxon>
        <taxon>Neoptera</taxon>
        <taxon>Paraneoptera</taxon>
        <taxon>Hemiptera</taxon>
        <taxon>Heteroptera</taxon>
        <taxon>Panheteroptera</taxon>
        <taxon>Cimicomorpha</taxon>
        <taxon>Miridae</taxon>
        <taxon>Mirini</taxon>
        <taxon>Lygus</taxon>
    </lineage>
</organism>
<protein>
    <recommendedName>
        <fullName evidence="2">HTH OST-type domain-containing protein</fullName>
    </recommendedName>
</protein>
<feature type="region of interest" description="Disordered" evidence="1">
    <location>
        <begin position="132"/>
        <end position="151"/>
    </location>
</feature>
<feature type="compositionally biased region" description="Low complexity" evidence="1">
    <location>
        <begin position="169"/>
        <end position="190"/>
    </location>
</feature>